<sequence>MRVEGEYKKTGYFWLPGEDAKKIPGVLSINDGGEVELEIIGFFDTSINSLDADDNIDRIIGHVEVDGLVTLDDCSYSCKNFSFGGISKSKILVRRALVGADWGKDEDVTFNTFSFTLDCLDEWVGISGIDVRYDRIRKTAMINFNPPEIIEFTLDNEMKLSICFTYSLPSSRSLKEAKITQDAYFKLESDKLLALNDFKTVAYKITNLMCFAMDEVVTMKNVSATSSEIQHEVGAGKKYPVSIKIYYQSIPYSEKIPERDRYNMLFNFGTVKNNAQQVFNNWINAYEYLYPALGLYFSTKVGAQKYLDGKFLALAQGLETYHRRTSNEKLMELEDFESLVSKILEACPNEHIDWLKGRLMHGNEISLRNRLKKIIEPFEEHLGTSKERSKLLRKIVDTRNYFTHYSEDLEGDSAKGKELWNLCLKMEAILNLHFLNVIGFTVEEIKIIIENCAPLQRKLEGV</sequence>
<comment type="caution">
    <text evidence="3">The sequence shown here is derived from an EMBL/GenBank/DDBJ whole genome shotgun (WGS) entry which is preliminary data.</text>
</comment>
<gene>
    <name evidence="3" type="ORF">FHU10_2527</name>
</gene>
<accession>A0A542CXD9</accession>
<dbReference type="Pfam" id="PF18739">
    <property type="entry name" value="HEPN_Apea"/>
    <property type="match status" value="1"/>
</dbReference>
<dbReference type="OrthoDB" id="6198809at2"/>
<reference evidence="3" key="2">
    <citation type="submission" date="2019-08" db="EMBL/GenBank/DDBJ databases">
        <title>Investigation of anaerobic lignin degradation for improved lignocellulosic biofuels.</title>
        <authorList>
            <person name="Deangelis K.PhD."/>
        </authorList>
    </citation>
    <scope>NUCLEOTIDE SEQUENCE [LARGE SCALE GENOMIC DNA]</scope>
    <source>
        <strain evidence="3">128R</strain>
    </source>
</reference>
<evidence type="ECO:0000313" key="3">
    <source>
        <dbReference type="EMBL" id="TVZ69981.1"/>
    </source>
</evidence>
<reference evidence="3" key="1">
    <citation type="submission" date="2019-06" db="EMBL/GenBank/DDBJ databases">
        <authorList>
            <person name="Deangelis K."/>
            <person name="Huntemann M."/>
            <person name="Clum A."/>
            <person name="Pillay M."/>
            <person name="Palaniappan K."/>
            <person name="Varghese N."/>
            <person name="Mikhailova N."/>
            <person name="Stamatis D."/>
            <person name="Reddy T."/>
            <person name="Daum C."/>
            <person name="Shapiro N."/>
            <person name="Ivanova N."/>
            <person name="Kyrpides N."/>
            <person name="Woyke T."/>
        </authorList>
    </citation>
    <scope>NUCLEOTIDE SEQUENCE [LARGE SCALE GENOMIC DNA]</scope>
    <source>
        <strain evidence="3">128R</strain>
    </source>
</reference>
<dbReference type="InterPro" id="IPR041229">
    <property type="entry name" value="HEPN_Apea"/>
</dbReference>
<name>A0A542CXD9_SERFO</name>
<dbReference type="AlphaFoldDB" id="A0A542CXD9"/>
<feature type="domain" description="Apea-like HEPN" evidence="1">
    <location>
        <begin position="312"/>
        <end position="443"/>
    </location>
</feature>
<organism evidence="3">
    <name type="scientific">Serratia fonticola</name>
    <dbReference type="NCBI Taxonomy" id="47917"/>
    <lineage>
        <taxon>Bacteria</taxon>
        <taxon>Pseudomonadati</taxon>
        <taxon>Pseudomonadota</taxon>
        <taxon>Gammaproteobacteria</taxon>
        <taxon>Enterobacterales</taxon>
        <taxon>Yersiniaceae</taxon>
        <taxon>Serratia</taxon>
    </lineage>
</organism>
<dbReference type="EMBL" id="VISQ01000001">
    <property type="protein sequence ID" value="TVZ69981.1"/>
    <property type="molecule type" value="Genomic_DNA"/>
</dbReference>
<proteinExistence type="predicted"/>
<evidence type="ECO:0000259" key="2">
    <source>
        <dbReference type="Pfam" id="PF18862"/>
    </source>
</evidence>
<feature type="domain" description="ApeA N-terminal" evidence="2">
    <location>
        <begin position="9"/>
        <end position="282"/>
    </location>
</feature>
<dbReference type="Pfam" id="PF18862">
    <property type="entry name" value="ApeA_NTD1"/>
    <property type="match status" value="1"/>
</dbReference>
<protein>
    <submittedName>
        <fullName evidence="3">Uncharacterized protein</fullName>
    </submittedName>
</protein>
<evidence type="ECO:0000259" key="1">
    <source>
        <dbReference type="Pfam" id="PF18739"/>
    </source>
</evidence>
<dbReference type="InterPro" id="IPR041223">
    <property type="entry name" value="ApeA_NTD"/>
</dbReference>